<name>Q4JT44_CORJK</name>
<dbReference type="KEGG" id="cjk:jk1836"/>
<gene>
    <name evidence="4" type="ordered locus">jk1836</name>
</gene>
<dbReference type="eggNOG" id="ENOG5031ITX">
    <property type="taxonomic scope" value="Bacteria"/>
</dbReference>
<proteinExistence type="predicted"/>
<dbReference type="HOGENOM" id="CLU_896342_0_0_11"/>
<evidence type="ECO:0000313" key="4">
    <source>
        <dbReference type="EMBL" id="CAI38013.1"/>
    </source>
</evidence>
<evidence type="ECO:0000256" key="2">
    <source>
        <dbReference type="SAM" id="Phobius"/>
    </source>
</evidence>
<feature type="signal peptide" evidence="3">
    <location>
        <begin position="1"/>
        <end position="27"/>
    </location>
</feature>
<feature type="region of interest" description="Disordered" evidence="1">
    <location>
        <begin position="29"/>
        <end position="68"/>
    </location>
</feature>
<dbReference type="Proteomes" id="UP000000545">
    <property type="component" value="Chromosome"/>
</dbReference>
<feature type="transmembrane region" description="Helical" evidence="2">
    <location>
        <begin position="241"/>
        <end position="262"/>
    </location>
</feature>
<evidence type="ECO:0000256" key="3">
    <source>
        <dbReference type="SAM" id="SignalP"/>
    </source>
</evidence>
<dbReference type="AlphaFoldDB" id="Q4JT44"/>
<evidence type="ECO:0008006" key="6">
    <source>
        <dbReference type="Google" id="ProtNLM"/>
    </source>
</evidence>
<evidence type="ECO:0000256" key="1">
    <source>
        <dbReference type="SAM" id="MobiDB-lite"/>
    </source>
</evidence>
<feature type="chain" id="PRO_5004239523" description="Secreted protein" evidence="3">
    <location>
        <begin position="28"/>
        <end position="268"/>
    </location>
</feature>
<keyword evidence="2" id="KW-0812">Transmembrane</keyword>
<evidence type="ECO:0000313" key="5">
    <source>
        <dbReference type="Proteomes" id="UP000000545"/>
    </source>
</evidence>
<keyword evidence="5" id="KW-1185">Reference proteome</keyword>
<feature type="transmembrane region" description="Helical" evidence="2">
    <location>
        <begin position="157"/>
        <end position="176"/>
    </location>
</feature>
<sequence>MKRFSQSLTAVAMASALALGGATVAQAQVPAGETAEDTAADPNLPAPATKQDDEGNTWYQSTQDPSVYVKDANQVNEPITDQMRADYNKAFGAPTEEGGIPAPATKVDKNGNTCYQHLQDPTVYVKDRNQVNEPITDEMRAECVFDETTPGSDNKKLAWLALPAALIIGGIIWHLANDGKTYVQDENSKAAPSEEEKAASDKMLTENKDEVIAQGGQLADQGAADQSASDRGMLAQTGSNTAARGLAGLAVIAMIAAGAFAVRRKLFA</sequence>
<dbReference type="PATRIC" id="fig|306537.10.peg.1859"/>
<dbReference type="RefSeq" id="WP_011274169.1">
    <property type="nucleotide sequence ID" value="NC_007164.1"/>
</dbReference>
<organism evidence="4 5">
    <name type="scientific">Corynebacterium jeikeium (strain K411)</name>
    <dbReference type="NCBI Taxonomy" id="306537"/>
    <lineage>
        <taxon>Bacteria</taxon>
        <taxon>Bacillati</taxon>
        <taxon>Actinomycetota</taxon>
        <taxon>Actinomycetes</taxon>
        <taxon>Mycobacteriales</taxon>
        <taxon>Corynebacteriaceae</taxon>
        <taxon>Corynebacterium</taxon>
    </lineage>
</organism>
<accession>Q4JT44</accession>
<keyword evidence="2" id="KW-1133">Transmembrane helix</keyword>
<dbReference type="EMBL" id="CR931997">
    <property type="protein sequence ID" value="CAI38013.1"/>
    <property type="molecule type" value="Genomic_DNA"/>
</dbReference>
<keyword evidence="3" id="KW-0732">Signal</keyword>
<protein>
    <recommendedName>
        <fullName evidence="6">Secreted protein</fullName>
    </recommendedName>
</protein>
<dbReference type="STRING" id="306537.jk1836"/>
<dbReference type="OrthoDB" id="4427614at2"/>
<reference evidence="4 5" key="1">
    <citation type="journal article" date="2005" name="J. Bacteriol.">
        <title>Complete genome sequence and analysis of the multiresistant nosocomial pathogen Corynebacterium jeikeium K411, a lipid-requiring bacterium of the human skin flora.</title>
        <authorList>
            <person name="Tauch A."/>
            <person name="Kaiser O."/>
            <person name="Hain T."/>
            <person name="Goesmann A."/>
            <person name="Weisshaar B."/>
            <person name="Albersmeier A."/>
            <person name="Bekel T."/>
            <person name="Bischoff N."/>
            <person name="Brune I."/>
            <person name="Chakraborty T."/>
            <person name="Kalinowski J."/>
            <person name="Meyer F."/>
            <person name="Rupp O."/>
            <person name="Schneiker S."/>
            <person name="Viehoever P."/>
            <person name="Puehler A."/>
        </authorList>
    </citation>
    <scope>NUCLEOTIDE SEQUENCE [LARGE SCALE GENOMIC DNA]</scope>
    <source>
        <strain evidence="4 5">K411</strain>
    </source>
</reference>
<keyword evidence="2" id="KW-0472">Membrane</keyword>